<name>A0A6B2LYU8_9BACT</name>
<accession>A0A6B2LYU8</accession>
<evidence type="ECO:0000256" key="4">
    <source>
        <dbReference type="ARBA" id="ARBA00022692"/>
    </source>
</evidence>
<gene>
    <name evidence="9" type="ORF">G0Q06_04980</name>
</gene>
<evidence type="ECO:0000256" key="7">
    <source>
        <dbReference type="SAM" id="Phobius"/>
    </source>
</evidence>
<feature type="transmembrane region" description="Helical" evidence="7">
    <location>
        <begin position="81"/>
        <end position="101"/>
    </location>
</feature>
<evidence type="ECO:0000256" key="1">
    <source>
        <dbReference type="ARBA" id="ARBA00004141"/>
    </source>
</evidence>
<feature type="transmembrane region" description="Helical" evidence="7">
    <location>
        <begin position="159"/>
        <end position="177"/>
    </location>
</feature>
<feature type="transmembrane region" description="Helical" evidence="7">
    <location>
        <begin position="272"/>
        <end position="294"/>
    </location>
</feature>
<dbReference type="FunFam" id="1.20.1740.10:FF:000013">
    <property type="entry name" value="Solute carrier family 12 member"/>
    <property type="match status" value="1"/>
</dbReference>
<dbReference type="GO" id="GO:0016020">
    <property type="term" value="C:membrane"/>
    <property type="evidence" value="ECO:0007669"/>
    <property type="project" value="UniProtKB-SubCell"/>
</dbReference>
<feature type="transmembrane region" description="Helical" evidence="7">
    <location>
        <begin position="13"/>
        <end position="34"/>
    </location>
</feature>
<reference evidence="9 10" key="1">
    <citation type="submission" date="2020-02" db="EMBL/GenBank/DDBJ databases">
        <title>Albibacoteraceae fam. nov., the first described family within the subdivision 4 Verrucomicrobia.</title>
        <authorList>
            <person name="Xi F."/>
        </authorList>
    </citation>
    <scope>NUCLEOTIDE SEQUENCE [LARGE SCALE GENOMIC DNA]</scope>
    <source>
        <strain evidence="9 10">CK1056</strain>
    </source>
</reference>
<comment type="subcellular location">
    <subcellularLocation>
        <location evidence="1">Membrane</location>
        <topology evidence="1">Multi-pass membrane protein</topology>
    </subcellularLocation>
</comment>
<evidence type="ECO:0000313" key="10">
    <source>
        <dbReference type="Proteomes" id="UP000478417"/>
    </source>
</evidence>
<dbReference type="PANTHER" id="PTHR11827">
    <property type="entry name" value="SOLUTE CARRIER FAMILY 12, CATION COTRANSPORTERS"/>
    <property type="match status" value="1"/>
</dbReference>
<feature type="transmembrane region" description="Helical" evidence="7">
    <location>
        <begin position="197"/>
        <end position="217"/>
    </location>
</feature>
<comment type="caution">
    <text evidence="9">The sequence shown here is derived from an EMBL/GenBank/DDBJ whole genome shotgun (WGS) entry which is preliminary data.</text>
</comment>
<feature type="transmembrane region" description="Helical" evidence="7">
    <location>
        <begin position="131"/>
        <end position="147"/>
    </location>
</feature>
<keyword evidence="10" id="KW-1185">Reference proteome</keyword>
<dbReference type="AlphaFoldDB" id="A0A6B2LYU8"/>
<dbReference type="RefSeq" id="WP_163963046.1">
    <property type="nucleotide sequence ID" value="NZ_JAAGNX010000001.1"/>
</dbReference>
<keyword evidence="4 7" id="KW-0812">Transmembrane</keyword>
<comment type="similarity">
    <text evidence="2">Belongs to the SLC12A transporter family.</text>
</comment>
<proteinExistence type="inferred from homology"/>
<feature type="domain" description="Amino acid permease/ SLC12A" evidence="8">
    <location>
        <begin position="19"/>
        <end position="438"/>
    </location>
</feature>
<evidence type="ECO:0000256" key="3">
    <source>
        <dbReference type="ARBA" id="ARBA00022448"/>
    </source>
</evidence>
<dbReference type="GO" id="GO:0015377">
    <property type="term" value="F:chloride:monoatomic cation symporter activity"/>
    <property type="evidence" value="ECO:0007669"/>
    <property type="project" value="InterPro"/>
</dbReference>
<dbReference type="Proteomes" id="UP000478417">
    <property type="component" value="Unassembled WGS sequence"/>
</dbReference>
<feature type="transmembrane region" description="Helical" evidence="7">
    <location>
        <begin position="330"/>
        <end position="348"/>
    </location>
</feature>
<evidence type="ECO:0000313" key="9">
    <source>
        <dbReference type="EMBL" id="NDV61798.1"/>
    </source>
</evidence>
<dbReference type="PANTHER" id="PTHR11827:SF72">
    <property type="entry name" value="GH08340P"/>
    <property type="match status" value="1"/>
</dbReference>
<organism evidence="9 10">
    <name type="scientific">Oceanipulchritudo coccoides</name>
    <dbReference type="NCBI Taxonomy" id="2706888"/>
    <lineage>
        <taxon>Bacteria</taxon>
        <taxon>Pseudomonadati</taxon>
        <taxon>Verrucomicrobiota</taxon>
        <taxon>Opitutia</taxon>
        <taxon>Puniceicoccales</taxon>
        <taxon>Oceanipulchritudinaceae</taxon>
        <taxon>Oceanipulchritudo</taxon>
    </lineage>
</organism>
<dbReference type="EMBL" id="JAAGNX010000001">
    <property type="protein sequence ID" value="NDV61798.1"/>
    <property type="molecule type" value="Genomic_DNA"/>
</dbReference>
<dbReference type="Gene3D" id="1.20.1740.10">
    <property type="entry name" value="Amino acid/polyamine transporter I"/>
    <property type="match status" value="1"/>
</dbReference>
<keyword evidence="3" id="KW-0813">Transport</keyword>
<evidence type="ECO:0000256" key="2">
    <source>
        <dbReference type="ARBA" id="ARBA00010593"/>
    </source>
</evidence>
<dbReference type="InterPro" id="IPR004841">
    <property type="entry name" value="AA-permease/SLC12A_dom"/>
</dbReference>
<feature type="transmembrane region" description="Helical" evidence="7">
    <location>
        <begin position="393"/>
        <end position="426"/>
    </location>
</feature>
<protein>
    <submittedName>
        <fullName evidence="9">Amino acid permease</fullName>
    </submittedName>
</protein>
<evidence type="ECO:0000256" key="6">
    <source>
        <dbReference type="ARBA" id="ARBA00023136"/>
    </source>
</evidence>
<evidence type="ECO:0000256" key="5">
    <source>
        <dbReference type="ARBA" id="ARBA00022989"/>
    </source>
</evidence>
<sequence length="739" mass="80696">MAEGDPTTESKKFGTFLGVFTPSVLTILGVMMYLRFGWVLGNAGLLHTLLILCMASGITFITGLSASAIATNIRVGVGGEYYMVSRSLGLELGGAIGIPLFLCRTLSLTLYAFGLAESLAFVWPAEWGEPPVQVMTGVIILFITAVAGKSASLTLKLQIPIMIAVGLSILALVAGVMTGPLHMPSLEPSYERSAPSGFWLVFAVFFPAVTGFTAGIGMSGDLKHPRKSIPIGTILAVVTGFVTYAVILTLLSVTGKVSGQQLATLDPNAPPIWANIAILGVWLILPGMWGAILSSAFGSALGGPRVLQALATDGLVPGILAKLSKSGQPTVATWVTGGIALLAVLLGDLNAVGRLVTVFFLTLYVTINLSAALEKLAREPSYRPRFNLPAWVSLFGCFAATAVMFLINPLFCLAAIFLEFLLLFYLRRKSLERRWGDVWAGVWNGLARFALLRLRNTESLARNWRPHILLFTANPDHRRSLVRLASGFNQERGIVTVCRAVVGDLDQDFRKIPAMQQEMEEAIDKEGLAAFCEVNIVRNFEEGVINITQANGYAGLQSNTIMFGWPDDAEGMARLLRICSTASRLNISCLLAKLEDTPTIRQKRLLDVWWRGKQYNGDMMLLLGHLLTLNTDWKDGKIRLRTIVANKRGEKEAVTYALNELIQEARIPADIEVFTMDQSTHLFDLMQSHSRNADLVFMGLKIPEDIELFEYADTLFKLGNRFSNIVFVRNAGKFAGELI</sequence>
<dbReference type="InterPro" id="IPR004842">
    <property type="entry name" value="SLC12A_fam"/>
</dbReference>
<dbReference type="Pfam" id="PF00324">
    <property type="entry name" value="AA_permease"/>
    <property type="match status" value="1"/>
</dbReference>
<feature type="transmembrane region" description="Helical" evidence="7">
    <location>
        <begin position="229"/>
        <end position="252"/>
    </location>
</feature>
<feature type="transmembrane region" description="Helical" evidence="7">
    <location>
        <begin position="46"/>
        <end position="69"/>
    </location>
</feature>
<keyword evidence="6 7" id="KW-0472">Membrane</keyword>
<feature type="transmembrane region" description="Helical" evidence="7">
    <location>
        <begin position="355"/>
        <end position="373"/>
    </location>
</feature>
<evidence type="ECO:0000259" key="8">
    <source>
        <dbReference type="Pfam" id="PF00324"/>
    </source>
</evidence>
<keyword evidence="5 7" id="KW-1133">Transmembrane helix</keyword>